<evidence type="ECO:0000256" key="3">
    <source>
        <dbReference type="SAM" id="MobiDB-lite"/>
    </source>
</evidence>
<evidence type="ECO:0000313" key="6">
    <source>
        <dbReference type="Proteomes" id="UP000276991"/>
    </source>
</evidence>
<dbReference type="OrthoDB" id="5853397at2759"/>
<dbReference type="PANTHER" id="PTHR12395">
    <property type="entry name" value="DOM-3 RELATED"/>
    <property type="match status" value="1"/>
</dbReference>
<evidence type="ECO:0000313" key="5">
    <source>
        <dbReference type="EMBL" id="VBB25259.1"/>
    </source>
</evidence>
<feature type="domain" description="RAI1-like" evidence="4">
    <location>
        <begin position="22"/>
        <end position="354"/>
    </location>
</feature>
<comment type="similarity">
    <text evidence="1 2">Belongs to the DXO/Dom3Z family.</text>
</comment>
<dbReference type="GO" id="GO:0004518">
    <property type="term" value="F:nuclease activity"/>
    <property type="evidence" value="ECO:0007669"/>
    <property type="project" value="UniProtKB-KW"/>
</dbReference>
<dbReference type="EC" id="3.6.1.-" evidence="2"/>
<dbReference type="GO" id="GO:0000956">
    <property type="term" value="P:nuclear-transcribed mRNA catabolic process"/>
    <property type="evidence" value="ECO:0007669"/>
    <property type="project" value="TreeGrafter"/>
</dbReference>
<sequence>MLSMLLKTDPSLYEGTFPAFDKPSVIGEMCVTKQRDVLPGRCRAKYLHEKVIGQRCNFDLNIGYRQFESKDVLHNEKLDVLLKWILIHSEPESSLEKVCHRADFVCWRGTLTRIACSPYECRDGWRVAVVRYKSVNFICEFPTNEKILRLKSMSDRDKLMTYWGFKFEQYVTSDSLSVILFREFRESEPNRNEPVTNLEEFDVIVKARLGGRRDGFRILYSGETDCIDAEGEYVELKTQYKELADNFWRYKAMKWWVQSFLIGIQNIVVGFRDNNGIVTRIEQFKVPQLAKKARQWSANVTFNFLLAVLNRLKELLEVSSDLTYYVLEFDPSKGCVMFQTSASNTTFNFLPNCYIIHRAALAKDGNSSGLLPSRRQCEQLIVSKLRNMYGNETISLYYLQSSQKHDIDTTPYSHKFSIRENNTGEKNQTDTSSSSLSS</sequence>
<comment type="function">
    <text evidence="2">Decapping enzyme for NAD-capped RNAs: specifically hydrolyzes the nicotinamide adenine dinucleotide (NAD) cap from a subset of RNAs by removing the entire NAD moiety from the 5'-end of an NAD-capped RNA.</text>
</comment>
<reference evidence="5 6" key="1">
    <citation type="submission" date="2018-08" db="EMBL/GenBank/DDBJ databases">
        <authorList>
            <person name="Laetsch R D."/>
            <person name="Stevens L."/>
            <person name="Kumar S."/>
            <person name="Blaxter L. M."/>
        </authorList>
    </citation>
    <scope>NUCLEOTIDE SEQUENCE [LARGE SCALE GENOMIC DNA]</scope>
</reference>
<dbReference type="GO" id="GO:0005829">
    <property type="term" value="C:cytosol"/>
    <property type="evidence" value="ECO:0007669"/>
    <property type="project" value="TreeGrafter"/>
</dbReference>
<keyword evidence="2" id="KW-0694">RNA-binding</keyword>
<keyword evidence="2" id="KW-0547">Nucleotide-binding</keyword>
<protein>
    <recommendedName>
        <fullName evidence="2">Decapping nuclease</fullName>
        <ecNumber evidence="2">3.6.1.-</ecNumber>
    </recommendedName>
</protein>
<dbReference type="AlphaFoldDB" id="A0A498S5P1"/>
<proteinExistence type="inferred from homology"/>
<dbReference type="Pfam" id="PF08652">
    <property type="entry name" value="RAI1"/>
    <property type="match status" value="1"/>
</dbReference>
<keyword evidence="6" id="KW-1185">Reference proteome</keyword>
<dbReference type="GO" id="GO:0000166">
    <property type="term" value="F:nucleotide binding"/>
    <property type="evidence" value="ECO:0007669"/>
    <property type="project" value="UniProtKB-KW"/>
</dbReference>
<dbReference type="GO" id="GO:0034353">
    <property type="term" value="F:mRNA 5'-diphosphatase activity"/>
    <property type="evidence" value="ECO:0007669"/>
    <property type="project" value="TreeGrafter"/>
</dbReference>
<keyword evidence="2" id="KW-0479">Metal-binding</keyword>
<comment type="cofactor">
    <cofactor evidence="2">
        <name>a divalent metal cation</name>
        <dbReference type="ChEBI" id="CHEBI:60240"/>
    </cofactor>
</comment>
<dbReference type="GO" id="GO:0005634">
    <property type="term" value="C:nucleus"/>
    <property type="evidence" value="ECO:0007669"/>
    <property type="project" value="UniProtKB-SubCell"/>
</dbReference>
<dbReference type="Proteomes" id="UP000276991">
    <property type="component" value="Unassembled WGS sequence"/>
</dbReference>
<comment type="subcellular location">
    <subcellularLocation>
        <location evidence="2">Nucleus</location>
    </subcellularLocation>
</comment>
<dbReference type="GO" id="GO:0003723">
    <property type="term" value="F:RNA binding"/>
    <property type="evidence" value="ECO:0007669"/>
    <property type="project" value="UniProtKB-KW"/>
</dbReference>
<keyword evidence="2" id="KW-0539">Nucleus</keyword>
<evidence type="ECO:0000256" key="2">
    <source>
        <dbReference type="RuleBase" id="RU367113"/>
    </source>
</evidence>
<feature type="region of interest" description="Disordered" evidence="3">
    <location>
        <begin position="415"/>
        <end position="438"/>
    </location>
</feature>
<accession>A0A498S5P1</accession>
<gene>
    <name evidence="5" type="ORF">NAV_LOCUS89</name>
</gene>
<dbReference type="STRING" id="6277.A0A498S5P1"/>
<dbReference type="InterPro" id="IPR013961">
    <property type="entry name" value="RAI1"/>
</dbReference>
<dbReference type="InterPro" id="IPR039039">
    <property type="entry name" value="RAI1-like_fam"/>
</dbReference>
<dbReference type="GO" id="GO:0110155">
    <property type="term" value="P:NAD-cap decapping"/>
    <property type="evidence" value="ECO:0007669"/>
    <property type="project" value="TreeGrafter"/>
</dbReference>
<name>A0A498S5P1_ACAVI</name>
<evidence type="ECO:0000256" key="1">
    <source>
        <dbReference type="ARBA" id="ARBA00006562"/>
    </source>
</evidence>
<dbReference type="GO" id="GO:0046872">
    <property type="term" value="F:metal ion binding"/>
    <property type="evidence" value="ECO:0007669"/>
    <property type="project" value="UniProtKB-KW"/>
</dbReference>
<keyword evidence="2" id="KW-0540">Nuclease</keyword>
<keyword evidence="2" id="KW-0378">Hydrolase</keyword>
<dbReference type="EMBL" id="UPTC01000005">
    <property type="protein sequence ID" value="VBB25259.1"/>
    <property type="molecule type" value="Genomic_DNA"/>
</dbReference>
<dbReference type="PANTHER" id="PTHR12395:SF9">
    <property type="entry name" value="DECAPPING AND EXORIBONUCLEASE PROTEIN"/>
    <property type="match status" value="1"/>
</dbReference>
<evidence type="ECO:0000259" key="4">
    <source>
        <dbReference type="Pfam" id="PF08652"/>
    </source>
</evidence>
<organism evidence="5 6">
    <name type="scientific">Acanthocheilonema viteae</name>
    <name type="common">Filarial nematode worm</name>
    <name type="synonym">Dipetalonema viteae</name>
    <dbReference type="NCBI Taxonomy" id="6277"/>
    <lineage>
        <taxon>Eukaryota</taxon>
        <taxon>Metazoa</taxon>
        <taxon>Ecdysozoa</taxon>
        <taxon>Nematoda</taxon>
        <taxon>Chromadorea</taxon>
        <taxon>Rhabditida</taxon>
        <taxon>Spirurina</taxon>
        <taxon>Spiruromorpha</taxon>
        <taxon>Filarioidea</taxon>
        <taxon>Onchocercidae</taxon>
        <taxon>Acanthocheilonema</taxon>
    </lineage>
</organism>
<feature type="compositionally biased region" description="Polar residues" evidence="3">
    <location>
        <begin position="419"/>
        <end position="431"/>
    </location>
</feature>